<dbReference type="Proteomes" id="UP000316759">
    <property type="component" value="Unassembled WGS sequence"/>
</dbReference>
<comment type="caution">
    <text evidence="2">The sequence shown here is derived from an EMBL/GenBank/DDBJ whole genome shotgun (WGS) entry which is preliminary data.</text>
</comment>
<dbReference type="EMBL" id="SUNJ01009864">
    <property type="protein sequence ID" value="TPP60081.1"/>
    <property type="molecule type" value="Genomic_DNA"/>
</dbReference>
<dbReference type="AlphaFoldDB" id="A0A504YHX4"/>
<evidence type="ECO:0000313" key="3">
    <source>
        <dbReference type="Proteomes" id="UP000316759"/>
    </source>
</evidence>
<keyword evidence="3" id="KW-1185">Reference proteome</keyword>
<gene>
    <name evidence="2" type="ORF">FGIG_02205</name>
</gene>
<name>A0A504YHX4_FASGI</name>
<feature type="non-terminal residue" evidence="2">
    <location>
        <position position="1"/>
    </location>
</feature>
<dbReference type="OrthoDB" id="10526784at2759"/>
<proteinExistence type="predicted"/>
<keyword evidence="1" id="KW-0732">Signal</keyword>
<sequence>TVSTEPLIFLFYCLLNFGEHQLQEQACETCQRVIADSSQSEIGVPQSYVMIPRIIHWLVNQVGLTMEQLVHSVLIPVLRRISVPSIEVSFCNLPTLKLLSLSMIVSLYI</sequence>
<accession>A0A504YHX4</accession>
<reference evidence="2 3" key="1">
    <citation type="submission" date="2019-04" db="EMBL/GenBank/DDBJ databases">
        <title>Annotation for the trematode Fasciola gigantica.</title>
        <authorList>
            <person name="Choi Y.-J."/>
        </authorList>
    </citation>
    <scope>NUCLEOTIDE SEQUENCE [LARGE SCALE GENOMIC DNA]</scope>
    <source>
        <strain evidence="2">Uganda_cow_1</strain>
    </source>
</reference>
<organism evidence="2 3">
    <name type="scientific">Fasciola gigantica</name>
    <name type="common">Giant liver fluke</name>
    <dbReference type="NCBI Taxonomy" id="46835"/>
    <lineage>
        <taxon>Eukaryota</taxon>
        <taxon>Metazoa</taxon>
        <taxon>Spiralia</taxon>
        <taxon>Lophotrochozoa</taxon>
        <taxon>Platyhelminthes</taxon>
        <taxon>Trematoda</taxon>
        <taxon>Digenea</taxon>
        <taxon>Plagiorchiida</taxon>
        <taxon>Echinostomata</taxon>
        <taxon>Echinostomatoidea</taxon>
        <taxon>Fasciolidae</taxon>
        <taxon>Fasciola</taxon>
    </lineage>
</organism>
<evidence type="ECO:0000313" key="2">
    <source>
        <dbReference type="EMBL" id="TPP60081.1"/>
    </source>
</evidence>
<feature type="signal peptide" evidence="1">
    <location>
        <begin position="1"/>
        <end position="20"/>
    </location>
</feature>
<feature type="chain" id="PRO_5021429477" evidence="1">
    <location>
        <begin position="21"/>
        <end position="109"/>
    </location>
</feature>
<protein>
    <submittedName>
        <fullName evidence="2">Uncharacterized protein</fullName>
    </submittedName>
</protein>
<evidence type="ECO:0000256" key="1">
    <source>
        <dbReference type="SAM" id="SignalP"/>
    </source>
</evidence>